<dbReference type="Pfam" id="PF17667">
    <property type="entry name" value="Pkinase_fungal"/>
    <property type="match status" value="1"/>
</dbReference>
<feature type="region of interest" description="Disordered" evidence="1">
    <location>
        <begin position="118"/>
        <end position="165"/>
    </location>
</feature>
<accession>A0AAD4DQZ1</accession>
<dbReference type="PANTHER" id="PTHR38248">
    <property type="entry name" value="FUNK1 6"/>
    <property type="match status" value="1"/>
</dbReference>
<reference evidence="3" key="1">
    <citation type="journal article" date="2020" name="New Phytol.">
        <title>Comparative genomics reveals dynamic genome evolution in host specialist ectomycorrhizal fungi.</title>
        <authorList>
            <person name="Lofgren L.A."/>
            <person name="Nguyen N.H."/>
            <person name="Vilgalys R."/>
            <person name="Ruytinx J."/>
            <person name="Liao H.L."/>
            <person name="Branco S."/>
            <person name="Kuo A."/>
            <person name="LaButti K."/>
            <person name="Lipzen A."/>
            <person name="Andreopoulos W."/>
            <person name="Pangilinan J."/>
            <person name="Riley R."/>
            <person name="Hundley H."/>
            <person name="Na H."/>
            <person name="Barry K."/>
            <person name="Grigoriev I.V."/>
            <person name="Stajich J.E."/>
            <person name="Kennedy P.G."/>
        </authorList>
    </citation>
    <scope>NUCLEOTIDE SEQUENCE</scope>
    <source>
        <strain evidence="3">FC203</strain>
    </source>
</reference>
<keyword evidence="4" id="KW-1185">Reference proteome</keyword>
<feature type="compositionally biased region" description="Polar residues" evidence="1">
    <location>
        <begin position="135"/>
        <end position="150"/>
    </location>
</feature>
<feature type="domain" description="Fungal-type protein kinase" evidence="2">
    <location>
        <begin position="170"/>
        <end position="399"/>
    </location>
</feature>
<dbReference type="RefSeq" id="XP_041217859.1">
    <property type="nucleotide sequence ID" value="XM_041368568.1"/>
</dbReference>
<evidence type="ECO:0000256" key="1">
    <source>
        <dbReference type="SAM" id="MobiDB-lite"/>
    </source>
</evidence>
<dbReference type="AlphaFoldDB" id="A0AAD4DQZ1"/>
<dbReference type="Gene3D" id="1.10.510.10">
    <property type="entry name" value="Transferase(Phosphotransferase) domain 1"/>
    <property type="match status" value="1"/>
</dbReference>
<gene>
    <name evidence="3" type="ORF">F5891DRAFT_1197933</name>
</gene>
<sequence length="570" mass="63765">MLPVLALLDDMTARWDTIKAVCELTSQPYSPQSTIGKTIDSKAYLLLRCQPWRRFVLLLSLTNGYRELQVHMYDHSGGVVTPGINILEIPSAFSRPTTNKPPTLDQARKSLVESPMDEVFQGGSTAPPQIESAVPTMSNAPASASTTKATVTPDPPPPPRQKSPQILFGLVGRGTVCYLARRGNEEYIIKDHWVLGDKNVALNEVTMLQAMQGVRGVPQLIEHWLVEIGPQEVDETMSYHGKIWQSIKGTSRTHVRLVLKPSARPLHMFRTKVELISAIRDIVKIQQIAVEECGILHRDCSLNNSMIEDDGHGSHGTLIDWEFAVRILTGQKYAIGGTGTASFMSRSLLFQLSEAVGGTAMSQNSWKHASHSRVQAPPLIMHGCQDDLESVFYVFIWICIGYRGPLGVKRVLGPRKPSEGDWLLHLWSTDSFKENGNEKTSFFFHPHAHKFREQFHSYFHDLLPLAEEWYKLIRSKGPSHSVTFKEVIDLLTKHLNILPKDEPSPELLFARKVIDALPGGLPDALPGGKRKEVSEVVDNDLLVMEHDMAFGGRVLWTMETLPQPKRMRTG</sequence>
<protein>
    <recommendedName>
        <fullName evidence="2">Fungal-type protein kinase domain-containing protein</fullName>
    </recommendedName>
</protein>
<organism evidence="3 4">
    <name type="scientific">Suillus fuscotomentosus</name>
    <dbReference type="NCBI Taxonomy" id="1912939"/>
    <lineage>
        <taxon>Eukaryota</taxon>
        <taxon>Fungi</taxon>
        <taxon>Dikarya</taxon>
        <taxon>Basidiomycota</taxon>
        <taxon>Agaricomycotina</taxon>
        <taxon>Agaricomycetes</taxon>
        <taxon>Agaricomycetidae</taxon>
        <taxon>Boletales</taxon>
        <taxon>Suillineae</taxon>
        <taxon>Suillaceae</taxon>
        <taxon>Suillus</taxon>
    </lineage>
</organism>
<evidence type="ECO:0000259" key="2">
    <source>
        <dbReference type="Pfam" id="PF17667"/>
    </source>
</evidence>
<dbReference type="GeneID" id="64662866"/>
<name>A0AAD4DQZ1_9AGAM</name>
<dbReference type="InterPro" id="IPR040976">
    <property type="entry name" value="Pkinase_fungal"/>
</dbReference>
<proteinExistence type="predicted"/>
<comment type="caution">
    <text evidence="3">The sequence shown here is derived from an EMBL/GenBank/DDBJ whole genome shotgun (WGS) entry which is preliminary data.</text>
</comment>
<evidence type="ECO:0000313" key="3">
    <source>
        <dbReference type="EMBL" id="KAG1890593.1"/>
    </source>
</evidence>
<evidence type="ECO:0000313" key="4">
    <source>
        <dbReference type="Proteomes" id="UP001195769"/>
    </source>
</evidence>
<dbReference type="Proteomes" id="UP001195769">
    <property type="component" value="Unassembled WGS sequence"/>
</dbReference>
<dbReference type="PANTHER" id="PTHR38248:SF2">
    <property type="entry name" value="FUNK1 11"/>
    <property type="match status" value="1"/>
</dbReference>
<dbReference type="EMBL" id="JABBWK010000136">
    <property type="protein sequence ID" value="KAG1890593.1"/>
    <property type="molecule type" value="Genomic_DNA"/>
</dbReference>
<dbReference type="SUPFAM" id="SSF56112">
    <property type="entry name" value="Protein kinase-like (PK-like)"/>
    <property type="match status" value="1"/>
</dbReference>
<dbReference type="InterPro" id="IPR011009">
    <property type="entry name" value="Kinase-like_dom_sf"/>
</dbReference>